<sequence length="219" mass="24445">MNILKDIPWEYPIESFLDEACLSRGSELSGEGRRFAEAVFPLVRPKAVYTDVRADCSDEVLTLNGVSFPGSVLNVLFKDCGRVFPFVVTCGDELESLPLSDFDSLAYYWLDMIKGAVMVQAEEYLRGYVEEKTGKRPLYAINPGSGGDSYWSLRQQKELFMLFPDIRGAIGVTLTDECVMVPNKTTSGIYFTSAVPYTTCSFCTAQFCRDRLNPPAQIS</sequence>
<dbReference type="AlphaFoldDB" id="A0A7T7XNU8"/>
<evidence type="ECO:0000313" key="2">
    <source>
        <dbReference type="Proteomes" id="UP000595917"/>
    </source>
</evidence>
<dbReference type="Proteomes" id="UP000595917">
    <property type="component" value="Chromosome"/>
</dbReference>
<proteinExistence type="predicted"/>
<evidence type="ECO:0000313" key="1">
    <source>
        <dbReference type="EMBL" id="QQO09779.1"/>
    </source>
</evidence>
<evidence type="ECO:0008006" key="3">
    <source>
        <dbReference type="Google" id="ProtNLM"/>
    </source>
</evidence>
<dbReference type="Gene3D" id="3.40.109.40">
    <property type="match status" value="1"/>
</dbReference>
<dbReference type="RefSeq" id="WP_215627082.1">
    <property type="nucleotide sequence ID" value="NZ_CP067089.2"/>
</dbReference>
<protein>
    <recommendedName>
        <fullName evidence="3">Vitamin B12 dependent methionine synthase</fullName>
    </recommendedName>
</protein>
<dbReference type="GO" id="GO:0008705">
    <property type="term" value="F:methionine synthase activity"/>
    <property type="evidence" value="ECO:0007669"/>
    <property type="project" value="InterPro"/>
</dbReference>
<gene>
    <name evidence="1" type="ORF">JFL75_02385</name>
</gene>
<keyword evidence="2" id="KW-1185">Reference proteome</keyword>
<dbReference type="EMBL" id="CP067089">
    <property type="protein sequence ID" value="QQO09779.1"/>
    <property type="molecule type" value="Genomic_DNA"/>
</dbReference>
<dbReference type="InterPro" id="IPR037010">
    <property type="entry name" value="VitB12-dep_Met_synth_activ_sf"/>
</dbReference>
<dbReference type="SUPFAM" id="SSF56507">
    <property type="entry name" value="Methionine synthase activation domain-like"/>
    <property type="match status" value="1"/>
</dbReference>
<reference evidence="1" key="1">
    <citation type="submission" date="2021-01" db="EMBL/GenBank/DDBJ databases">
        <title>Description of Breznakiella homolactica.</title>
        <authorList>
            <person name="Song Y."/>
            <person name="Brune A."/>
        </authorList>
    </citation>
    <scope>NUCLEOTIDE SEQUENCE</scope>
    <source>
        <strain evidence="1">RmG30</strain>
    </source>
</reference>
<dbReference type="KEGG" id="bhc:JFL75_02385"/>
<name>A0A7T7XNU8_9SPIR</name>
<organism evidence="1 2">
    <name type="scientific">Breznakiella homolactica</name>
    <dbReference type="NCBI Taxonomy" id="2798577"/>
    <lineage>
        <taxon>Bacteria</taxon>
        <taxon>Pseudomonadati</taxon>
        <taxon>Spirochaetota</taxon>
        <taxon>Spirochaetia</taxon>
        <taxon>Spirochaetales</taxon>
        <taxon>Breznakiellaceae</taxon>
        <taxon>Breznakiella</taxon>
    </lineage>
</organism>
<accession>A0A7T7XNU8</accession>